<evidence type="ECO:0000259" key="7">
    <source>
        <dbReference type="Pfam" id="PF00884"/>
    </source>
</evidence>
<gene>
    <name evidence="8" type="ORF">NB063_11405</name>
</gene>
<dbReference type="Pfam" id="PF00884">
    <property type="entry name" value="Sulfatase"/>
    <property type="match status" value="1"/>
</dbReference>
<proteinExistence type="inferred from homology"/>
<evidence type="ECO:0000313" key="8">
    <source>
        <dbReference type="EMBL" id="MCM2371211.1"/>
    </source>
</evidence>
<name>A0ABT0U319_9BACT</name>
<evidence type="ECO:0000256" key="6">
    <source>
        <dbReference type="ARBA" id="ARBA00022837"/>
    </source>
</evidence>
<dbReference type="PANTHER" id="PTHR45953">
    <property type="entry name" value="IDURONATE 2-SULFATASE"/>
    <property type="match status" value="1"/>
</dbReference>
<evidence type="ECO:0000256" key="5">
    <source>
        <dbReference type="ARBA" id="ARBA00022801"/>
    </source>
</evidence>
<organism evidence="8 9">
    <name type="scientific">Aporhodopirellula aestuarii</name>
    <dbReference type="NCBI Taxonomy" id="2950107"/>
    <lineage>
        <taxon>Bacteria</taxon>
        <taxon>Pseudomonadati</taxon>
        <taxon>Planctomycetota</taxon>
        <taxon>Planctomycetia</taxon>
        <taxon>Pirellulales</taxon>
        <taxon>Pirellulaceae</taxon>
        <taxon>Aporhodopirellula</taxon>
    </lineage>
</organism>
<keyword evidence="4" id="KW-0732">Signal</keyword>
<dbReference type="Gene3D" id="3.40.720.10">
    <property type="entry name" value="Alkaline Phosphatase, subunit A"/>
    <property type="match status" value="1"/>
</dbReference>
<keyword evidence="3" id="KW-0479">Metal-binding</keyword>
<dbReference type="SUPFAM" id="SSF53649">
    <property type="entry name" value="Alkaline phosphatase-like"/>
    <property type="match status" value="1"/>
</dbReference>
<keyword evidence="5" id="KW-0378">Hydrolase</keyword>
<feature type="domain" description="Sulfatase N-terminal" evidence="7">
    <location>
        <begin position="37"/>
        <end position="396"/>
    </location>
</feature>
<dbReference type="CDD" id="cd16030">
    <property type="entry name" value="iduronate-2-sulfatase"/>
    <property type="match status" value="1"/>
</dbReference>
<evidence type="ECO:0000256" key="3">
    <source>
        <dbReference type="ARBA" id="ARBA00022723"/>
    </source>
</evidence>
<dbReference type="PANTHER" id="PTHR45953:SF1">
    <property type="entry name" value="IDURONATE 2-SULFATASE"/>
    <property type="match status" value="1"/>
</dbReference>
<reference evidence="8 9" key="1">
    <citation type="journal article" date="2022" name="Syst. Appl. Microbiol.">
        <title>Rhodopirellula aestuarii sp. nov., a novel member of the genus Rhodopirellula isolated from brackish sediments collected in the Tagus River estuary, Portugal.</title>
        <authorList>
            <person name="Vitorino I.R."/>
            <person name="Klimek D."/>
            <person name="Calusinska M."/>
            <person name="Lobo-da-Cunha A."/>
            <person name="Vasconcelos V."/>
            <person name="Lage O.M."/>
        </authorList>
    </citation>
    <scope>NUCLEOTIDE SEQUENCE [LARGE SCALE GENOMIC DNA]</scope>
    <source>
        <strain evidence="8 9">ICT_H3.1</strain>
    </source>
</reference>
<evidence type="ECO:0000256" key="1">
    <source>
        <dbReference type="ARBA" id="ARBA00001913"/>
    </source>
</evidence>
<dbReference type="EMBL" id="JAMQBK010000029">
    <property type="protein sequence ID" value="MCM2371211.1"/>
    <property type="molecule type" value="Genomic_DNA"/>
</dbReference>
<comment type="similarity">
    <text evidence="2">Belongs to the sulfatase family.</text>
</comment>
<protein>
    <submittedName>
        <fullName evidence="8">Sulfatase</fullName>
    </submittedName>
</protein>
<dbReference type="RefSeq" id="WP_250928848.1">
    <property type="nucleotide sequence ID" value="NZ_JAMQBK010000029.1"/>
</dbReference>
<accession>A0ABT0U319</accession>
<evidence type="ECO:0000313" key="9">
    <source>
        <dbReference type="Proteomes" id="UP001202961"/>
    </source>
</evidence>
<comment type="cofactor">
    <cofactor evidence="1">
        <name>Ca(2+)</name>
        <dbReference type="ChEBI" id="CHEBI:29108"/>
    </cofactor>
</comment>
<evidence type="ECO:0000256" key="4">
    <source>
        <dbReference type="ARBA" id="ARBA00022729"/>
    </source>
</evidence>
<dbReference type="InterPro" id="IPR035874">
    <property type="entry name" value="IDS"/>
</dbReference>
<dbReference type="InterPro" id="IPR000917">
    <property type="entry name" value="Sulfatase_N"/>
</dbReference>
<keyword evidence="6" id="KW-0106">Calcium</keyword>
<keyword evidence="9" id="KW-1185">Reference proteome</keyword>
<sequence length="490" mass="54919">MSVRIGLRRRMALIVCGLLVGLLFYGAAERCLAETPRNVLLICVDDLRPELNCYGRDYIRSPNIDRLAEQGCRFDRHYVQAPTCGASRCALLTGQYSDSGNDALFKRANRLSQNPDAVAPSMPRWFRDLGYTTVSVGKISHHPGGRGGSDWDDDREIEMPGDWDRHLMPTGPWQHPRGAMHGLANGEIRANASDMDVFQSASGENDRYPDDLIAQTSLDQLRTLASDVDERPFFLAVGFIRPHLPFGAPAIDMQPYHDAVLPAIASPTKPKGKTTWHRSGEFMAYNRWGNDPNQDREFATAVRKHYAACVTYADRNVGRMLDELDRLGLRDSTIVVLWGDHGWHLGEHAIWGKHALFEEDLRSPLIVRAPGRVAEGTHTDAIVESIDIYPTLCELAASQSAPDQTDGVSLTEILQDPAKEGHVAVSYSRDQTIRTDEFRLVLHRDGFVELYDHRVDPAETSNVASEFPDVVARLKAQLHERLRLRDQRHG</sequence>
<comment type="caution">
    <text evidence="8">The sequence shown here is derived from an EMBL/GenBank/DDBJ whole genome shotgun (WGS) entry which is preliminary data.</text>
</comment>
<dbReference type="Proteomes" id="UP001202961">
    <property type="component" value="Unassembled WGS sequence"/>
</dbReference>
<evidence type="ECO:0000256" key="2">
    <source>
        <dbReference type="ARBA" id="ARBA00008779"/>
    </source>
</evidence>
<dbReference type="InterPro" id="IPR017850">
    <property type="entry name" value="Alkaline_phosphatase_core_sf"/>
</dbReference>